<keyword evidence="3" id="KW-0540">Nuclease</keyword>
<evidence type="ECO:0000256" key="3">
    <source>
        <dbReference type="ARBA" id="ARBA00022722"/>
    </source>
</evidence>
<gene>
    <name evidence="6" type="ORF">Hsar01_00452</name>
</gene>
<sequence>MRTTEERLRDMRDAIDAAFRHLPSGRSDFEADEVVRFFLLKQVEIIGEAAFKISKDFKTAHSEIPWRKIEGTRHILVHDYFDVNWDTLWDIVTLHLEPLRKQVDDLLERLGAG</sequence>
<evidence type="ECO:0000256" key="2">
    <source>
        <dbReference type="ARBA" id="ARBA00022649"/>
    </source>
</evidence>
<proteinExistence type="predicted"/>
<protein>
    <recommendedName>
        <fullName evidence="8">DUF86 domain-containing protein</fullName>
    </recommendedName>
</protein>
<name>A0ABP9UHV6_9BACT</name>
<evidence type="ECO:0000256" key="4">
    <source>
        <dbReference type="ARBA" id="ARBA00022741"/>
    </source>
</evidence>
<keyword evidence="1" id="KW-0597">Phosphoprotein</keyword>
<evidence type="ECO:0000313" key="6">
    <source>
        <dbReference type="EMBL" id="GAA5481245.1"/>
    </source>
</evidence>
<keyword evidence="5" id="KW-0378">Hydrolase</keyword>
<dbReference type="PANTHER" id="PTHR34139:SF1">
    <property type="entry name" value="RNASE MJ1380-RELATED"/>
    <property type="match status" value="1"/>
</dbReference>
<dbReference type="RefSeq" id="WP_353565402.1">
    <property type="nucleotide sequence ID" value="NZ_BAABRI010000002.1"/>
</dbReference>
<dbReference type="EMBL" id="BAABRI010000002">
    <property type="protein sequence ID" value="GAA5481245.1"/>
    <property type="molecule type" value="Genomic_DNA"/>
</dbReference>
<keyword evidence="2" id="KW-1277">Toxin-antitoxin system</keyword>
<dbReference type="Pfam" id="PF01934">
    <property type="entry name" value="HepT-like"/>
    <property type="match status" value="1"/>
</dbReference>
<evidence type="ECO:0000256" key="5">
    <source>
        <dbReference type="ARBA" id="ARBA00022801"/>
    </source>
</evidence>
<organism evidence="6 7">
    <name type="scientific">Haloferula sargassicola</name>
    <dbReference type="NCBI Taxonomy" id="490096"/>
    <lineage>
        <taxon>Bacteria</taxon>
        <taxon>Pseudomonadati</taxon>
        <taxon>Verrucomicrobiota</taxon>
        <taxon>Verrucomicrobiia</taxon>
        <taxon>Verrucomicrobiales</taxon>
        <taxon>Verrucomicrobiaceae</taxon>
        <taxon>Haloferula</taxon>
    </lineage>
</organism>
<reference evidence="6 7" key="1">
    <citation type="submission" date="2024-02" db="EMBL/GenBank/DDBJ databases">
        <title>Haloferula sargassicola NBRC 104335.</title>
        <authorList>
            <person name="Ichikawa N."/>
            <person name="Katano-Makiyama Y."/>
            <person name="Hidaka K."/>
        </authorList>
    </citation>
    <scope>NUCLEOTIDE SEQUENCE [LARGE SCALE GENOMIC DNA]</scope>
    <source>
        <strain evidence="6 7">NBRC 104335</strain>
    </source>
</reference>
<evidence type="ECO:0000256" key="1">
    <source>
        <dbReference type="ARBA" id="ARBA00022553"/>
    </source>
</evidence>
<dbReference type="Proteomes" id="UP001476282">
    <property type="component" value="Unassembled WGS sequence"/>
</dbReference>
<evidence type="ECO:0000313" key="7">
    <source>
        <dbReference type="Proteomes" id="UP001476282"/>
    </source>
</evidence>
<keyword evidence="7" id="KW-1185">Reference proteome</keyword>
<dbReference type="InterPro" id="IPR051813">
    <property type="entry name" value="HepT_RNase_toxin"/>
</dbReference>
<dbReference type="PANTHER" id="PTHR34139">
    <property type="entry name" value="UPF0331 PROTEIN MJ0127"/>
    <property type="match status" value="1"/>
</dbReference>
<accession>A0ABP9UHV6</accession>
<evidence type="ECO:0008006" key="8">
    <source>
        <dbReference type="Google" id="ProtNLM"/>
    </source>
</evidence>
<dbReference type="InterPro" id="IPR008201">
    <property type="entry name" value="HepT-like"/>
</dbReference>
<comment type="caution">
    <text evidence="6">The sequence shown here is derived from an EMBL/GenBank/DDBJ whole genome shotgun (WGS) entry which is preliminary data.</text>
</comment>
<keyword evidence="4" id="KW-0547">Nucleotide-binding</keyword>